<name>A0A6P7TT16_9MOLL</name>
<dbReference type="InterPro" id="IPR027417">
    <property type="entry name" value="P-loop_NTPase"/>
</dbReference>
<dbReference type="SUPFAM" id="SSF52540">
    <property type="entry name" value="P-loop containing nucleoside triphosphate hydrolases"/>
    <property type="match status" value="1"/>
</dbReference>
<feature type="domain" description="Deoxynucleoside kinase" evidence="14">
    <location>
        <begin position="83"/>
        <end position="319"/>
    </location>
</feature>
<evidence type="ECO:0000256" key="3">
    <source>
        <dbReference type="ARBA" id="ARBA00004305"/>
    </source>
</evidence>
<dbReference type="PANTHER" id="PTHR10513:SF15">
    <property type="entry name" value="NADH DEHYDROGENASE [UBIQUINONE] 1 ALPHA SUBCOMPLEX SUBUNIT 10, MITOCHONDRIAL"/>
    <property type="match status" value="1"/>
</dbReference>
<evidence type="ECO:0000256" key="12">
    <source>
        <dbReference type="ARBA" id="ARBA00023128"/>
    </source>
</evidence>
<evidence type="ECO:0000256" key="2">
    <source>
        <dbReference type="ARBA" id="ARBA00003195"/>
    </source>
</evidence>
<evidence type="ECO:0000256" key="10">
    <source>
        <dbReference type="ARBA" id="ARBA00022946"/>
    </source>
</evidence>
<dbReference type="PANTHER" id="PTHR10513">
    <property type="entry name" value="DEOXYNUCLEOSIDE KINASE"/>
    <property type="match status" value="1"/>
</dbReference>
<comment type="subcellular location">
    <subcellularLocation>
        <location evidence="3 13">Mitochondrion matrix</location>
    </subcellularLocation>
</comment>
<evidence type="ECO:0000259" key="14">
    <source>
        <dbReference type="Pfam" id="PF01712"/>
    </source>
</evidence>
<dbReference type="Gene3D" id="3.40.50.300">
    <property type="entry name" value="P-loop containing nucleotide triphosphate hydrolases"/>
    <property type="match status" value="1"/>
</dbReference>
<organism evidence="15 16">
    <name type="scientific">Octopus sinensis</name>
    <name type="common">East Asian common octopus</name>
    <dbReference type="NCBI Taxonomy" id="2607531"/>
    <lineage>
        <taxon>Eukaryota</taxon>
        <taxon>Metazoa</taxon>
        <taxon>Spiralia</taxon>
        <taxon>Lophotrochozoa</taxon>
        <taxon>Mollusca</taxon>
        <taxon>Cephalopoda</taxon>
        <taxon>Coleoidea</taxon>
        <taxon>Octopodiformes</taxon>
        <taxon>Octopoda</taxon>
        <taxon>Incirrata</taxon>
        <taxon>Octopodidae</taxon>
        <taxon>Octopus</taxon>
    </lineage>
</organism>
<keyword evidence="12 13" id="KW-0496">Mitochondrion</keyword>
<dbReference type="InterPro" id="IPR015828">
    <property type="entry name" value="NDUFA10"/>
</dbReference>
<dbReference type="GO" id="GO:0006120">
    <property type="term" value="P:mitochondrial electron transport, NADH to ubiquinone"/>
    <property type="evidence" value="ECO:0007669"/>
    <property type="project" value="InterPro"/>
</dbReference>
<dbReference type="PIRSF" id="PIRSF000543">
    <property type="entry name" value="NADH_UQ_42KD"/>
    <property type="match status" value="1"/>
</dbReference>
<comment type="similarity">
    <text evidence="4 13">Belongs to the complex I NDUFA10 subunit family.</text>
</comment>
<evidence type="ECO:0000256" key="6">
    <source>
        <dbReference type="ARBA" id="ARBA00022448"/>
    </source>
</evidence>
<reference evidence="16" key="1">
    <citation type="submission" date="2025-08" db="UniProtKB">
        <authorList>
            <consortium name="RefSeq"/>
        </authorList>
    </citation>
    <scope>IDENTIFICATION</scope>
</reference>
<keyword evidence="11 13" id="KW-0249">Electron transport</keyword>
<sequence>MMIVVRSIGKVHAAGIGRISPSLLPVRSPLVASTQIANLTSPTLHRQEEQKVKPWPYKERVYNQFWQFFDHTSKRFTDNSRIIVVDGNIASGKTEFAKQVAESFDLHYMPDIHPDEVWFRDNGFDMRELDDQFTQPANVSYDLKKFLSDPDPKKSLKLGRPQMLLYQLRFFNYVSALEHLLNTGQGVVMERSVYSDMVFAEVFTQLGYMRPQALQYYTNMLRKYTICDLWKPHLFIYLDAPIPYLRERINKRRIPYEVNSPVLTDDFLRRIDKVYKEKLFPSMKDHSEILTYDVSNLPDWEIIVEELEELNLHKDEENPEKFKVWRQKHEDDFNNYRMVVSMKDTLWPLFVLEPPLKAPELMIHGEDFIDYERVINGSPAAYYEKGFNPEEKNVMFKL</sequence>
<gene>
    <name evidence="16" type="primary">LOC115228455</name>
</gene>
<proteinExistence type="inferred from homology"/>
<dbReference type="Proteomes" id="UP000515154">
    <property type="component" value="Unplaced"/>
</dbReference>
<keyword evidence="10" id="KW-0809">Transit peptide</keyword>
<keyword evidence="8 13" id="KW-0679">Respiratory chain</keyword>
<accession>A0A6P7TT16</accession>
<dbReference type="GO" id="GO:0005759">
    <property type="term" value="C:mitochondrial matrix"/>
    <property type="evidence" value="ECO:0007669"/>
    <property type="project" value="UniProtKB-SubCell"/>
</dbReference>
<evidence type="ECO:0000256" key="8">
    <source>
        <dbReference type="ARBA" id="ARBA00022660"/>
    </source>
</evidence>
<evidence type="ECO:0000313" key="16">
    <source>
        <dbReference type="RefSeq" id="XP_029654893.1"/>
    </source>
</evidence>
<keyword evidence="7 13" id="KW-0285">Flavoprotein</keyword>
<evidence type="ECO:0000313" key="15">
    <source>
        <dbReference type="Proteomes" id="UP000515154"/>
    </source>
</evidence>
<keyword evidence="9 13" id="KW-0274">FAD</keyword>
<comment type="cofactor">
    <cofactor evidence="1 13">
        <name>FAD</name>
        <dbReference type="ChEBI" id="CHEBI:57692"/>
    </cofactor>
</comment>
<evidence type="ECO:0000256" key="11">
    <source>
        <dbReference type="ARBA" id="ARBA00022982"/>
    </source>
</evidence>
<evidence type="ECO:0000256" key="5">
    <source>
        <dbReference type="ARBA" id="ARBA00017279"/>
    </source>
</evidence>
<dbReference type="Pfam" id="PF01712">
    <property type="entry name" value="dNK"/>
    <property type="match status" value="1"/>
</dbReference>
<evidence type="ECO:0000256" key="9">
    <source>
        <dbReference type="ARBA" id="ARBA00022827"/>
    </source>
</evidence>
<comment type="function">
    <text evidence="2 13">Accessory subunit of the mitochondrial membrane respiratory chain NADH dehydrogenase (Complex I), that is believed not to be involved in catalysis. Complex I functions in the transfer of electrons from NADH to the respiratory chain. The immediate electron acceptor for the enzyme is believed to be ubiquinone.</text>
</comment>
<dbReference type="InterPro" id="IPR050566">
    <property type="entry name" value="Deoxyribonucleoside_kinase"/>
</dbReference>
<dbReference type="InterPro" id="IPR031314">
    <property type="entry name" value="DNK_dom"/>
</dbReference>
<keyword evidence="6 13" id="KW-0813">Transport</keyword>
<dbReference type="KEGG" id="osn:115228455"/>
<dbReference type="AlphaFoldDB" id="A0A6P7TT16"/>
<evidence type="ECO:0000256" key="1">
    <source>
        <dbReference type="ARBA" id="ARBA00001974"/>
    </source>
</evidence>
<evidence type="ECO:0000256" key="13">
    <source>
        <dbReference type="PIRNR" id="PIRNR000543"/>
    </source>
</evidence>
<dbReference type="RefSeq" id="XP_029654893.1">
    <property type="nucleotide sequence ID" value="XM_029799033.2"/>
</dbReference>
<evidence type="ECO:0000256" key="7">
    <source>
        <dbReference type="ARBA" id="ARBA00022630"/>
    </source>
</evidence>
<protein>
    <recommendedName>
        <fullName evidence="5 13">NADH dehydrogenase [ubiquinone] 1 alpha subcomplex subunit 10, mitochondrial</fullName>
    </recommendedName>
</protein>
<keyword evidence="15" id="KW-1185">Reference proteome</keyword>
<evidence type="ECO:0000256" key="4">
    <source>
        <dbReference type="ARBA" id="ARBA00008606"/>
    </source>
</evidence>